<proteinExistence type="predicted"/>
<dbReference type="CDD" id="cd02947">
    <property type="entry name" value="TRX_family"/>
    <property type="match status" value="1"/>
</dbReference>
<dbReference type="InterPro" id="IPR036249">
    <property type="entry name" value="Thioredoxin-like_sf"/>
</dbReference>
<feature type="domain" description="Thioredoxin" evidence="2">
    <location>
        <begin position="25"/>
        <end position="138"/>
    </location>
</feature>
<evidence type="ECO:0000313" key="3">
    <source>
        <dbReference type="EMBL" id="CAB9523606.1"/>
    </source>
</evidence>
<keyword evidence="4" id="KW-1185">Reference proteome</keyword>
<dbReference type="OrthoDB" id="2121326at2759"/>
<name>A0A9N8EQE9_9STRA</name>
<evidence type="ECO:0000313" key="4">
    <source>
        <dbReference type="Proteomes" id="UP001153069"/>
    </source>
</evidence>
<dbReference type="PANTHER" id="PTHR46115">
    <property type="entry name" value="THIOREDOXIN-LIKE PROTEIN 1"/>
    <property type="match status" value="1"/>
</dbReference>
<organism evidence="3 4">
    <name type="scientific">Seminavis robusta</name>
    <dbReference type="NCBI Taxonomy" id="568900"/>
    <lineage>
        <taxon>Eukaryota</taxon>
        <taxon>Sar</taxon>
        <taxon>Stramenopiles</taxon>
        <taxon>Ochrophyta</taxon>
        <taxon>Bacillariophyta</taxon>
        <taxon>Bacillariophyceae</taxon>
        <taxon>Bacillariophycidae</taxon>
        <taxon>Naviculales</taxon>
        <taxon>Naviculaceae</taxon>
        <taxon>Seminavis</taxon>
    </lineage>
</organism>
<dbReference type="PROSITE" id="PS51352">
    <property type="entry name" value="THIOREDOXIN_2"/>
    <property type="match status" value="1"/>
</dbReference>
<dbReference type="AlphaFoldDB" id="A0A9N8EQE9"/>
<dbReference type="InterPro" id="IPR013766">
    <property type="entry name" value="Thioredoxin_domain"/>
</dbReference>
<sequence>MSFLSRTLATTSRGLLQGRSSFLATGLRQQSRFMSMITLEGSEEIEKFRIVNAKSVLYFTAVWCPPCKVIKPVYENMAKENEDVAFGLVDVDDNSDASLEFEITAVPTFIFFDGEKPVEKMTGADKATLEQKLADLKAR</sequence>
<reference evidence="3" key="1">
    <citation type="submission" date="2020-06" db="EMBL/GenBank/DDBJ databases">
        <authorList>
            <consortium name="Plant Systems Biology data submission"/>
        </authorList>
    </citation>
    <scope>NUCLEOTIDE SEQUENCE</scope>
    <source>
        <strain evidence="3">D6</strain>
    </source>
</reference>
<comment type="caution">
    <text evidence="3">The sequence shown here is derived from an EMBL/GenBank/DDBJ whole genome shotgun (WGS) entry which is preliminary data.</text>
</comment>
<keyword evidence="1" id="KW-1015">Disulfide bond</keyword>
<dbReference type="Gene3D" id="3.40.30.10">
    <property type="entry name" value="Glutaredoxin"/>
    <property type="match status" value="1"/>
</dbReference>
<dbReference type="Pfam" id="PF00085">
    <property type="entry name" value="Thioredoxin"/>
    <property type="match status" value="1"/>
</dbReference>
<accession>A0A9N8EQE9</accession>
<dbReference type="EMBL" id="CAICTM010001435">
    <property type="protein sequence ID" value="CAB9523606.1"/>
    <property type="molecule type" value="Genomic_DNA"/>
</dbReference>
<dbReference type="PROSITE" id="PS00194">
    <property type="entry name" value="THIOREDOXIN_1"/>
    <property type="match status" value="1"/>
</dbReference>
<dbReference type="InterPro" id="IPR017937">
    <property type="entry name" value="Thioredoxin_CS"/>
</dbReference>
<dbReference type="Proteomes" id="UP001153069">
    <property type="component" value="Unassembled WGS sequence"/>
</dbReference>
<protein>
    <submittedName>
        <fullName evidence="3">Thioredoxin H-type</fullName>
    </submittedName>
</protein>
<dbReference type="SUPFAM" id="SSF52833">
    <property type="entry name" value="Thioredoxin-like"/>
    <property type="match status" value="1"/>
</dbReference>
<gene>
    <name evidence="3" type="ORF">SEMRO_1437_G272510.1</name>
</gene>
<evidence type="ECO:0000259" key="2">
    <source>
        <dbReference type="PROSITE" id="PS51352"/>
    </source>
</evidence>
<evidence type="ECO:0000256" key="1">
    <source>
        <dbReference type="ARBA" id="ARBA00023157"/>
    </source>
</evidence>